<feature type="region of interest" description="Disordered" evidence="2">
    <location>
        <begin position="36"/>
        <end position="62"/>
    </location>
</feature>
<accession>A0A314UJC5</accession>
<dbReference type="Proteomes" id="UP000250321">
    <property type="component" value="Unassembled WGS sequence"/>
</dbReference>
<feature type="compositionally biased region" description="Low complexity" evidence="2">
    <location>
        <begin position="97"/>
        <end position="116"/>
    </location>
</feature>
<name>A0A314UJC5_PRUYE</name>
<keyword evidence="4" id="KW-1185">Reference proteome</keyword>
<dbReference type="OrthoDB" id="10640916at2759"/>
<organism evidence="3 4">
    <name type="scientific">Prunus yedoensis var. nudiflora</name>
    <dbReference type="NCBI Taxonomy" id="2094558"/>
    <lineage>
        <taxon>Eukaryota</taxon>
        <taxon>Viridiplantae</taxon>
        <taxon>Streptophyta</taxon>
        <taxon>Embryophyta</taxon>
        <taxon>Tracheophyta</taxon>
        <taxon>Spermatophyta</taxon>
        <taxon>Magnoliopsida</taxon>
        <taxon>eudicotyledons</taxon>
        <taxon>Gunneridae</taxon>
        <taxon>Pentapetalae</taxon>
        <taxon>rosids</taxon>
        <taxon>fabids</taxon>
        <taxon>Rosales</taxon>
        <taxon>Rosaceae</taxon>
        <taxon>Amygdaloideae</taxon>
        <taxon>Amygdaleae</taxon>
        <taxon>Prunus</taxon>
    </lineage>
</organism>
<evidence type="ECO:0000256" key="2">
    <source>
        <dbReference type="SAM" id="MobiDB-lite"/>
    </source>
</evidence>
<protein>
    <submittedName>
        <fullName evidence="3">Uncharacterized protein</fullName>
    </submittedName>
</protein>
<sequence length="415" mass="44621">MQFRSIISPSAHLANWPTWAGNYQWTEDPIAVQQGRGKNSFFPKKRSRPEEAGSGVRPRLNPKWLPASGPKFLLSRLLGCSGGPLNFFVPPPSTVLSSAGSEGRIAEAGSSAEGAGPVPQVEEAQGGGTSAVDNRTKVASTPSIPTETFGPEREVGEDTAPMVKSPTAETPAEKNDQGGNVSDDDAPRAQEDAPKMPAATSAADPPSGSASAKVSVDPETGGSVSTFISNARAKILLGKWLTLPLADKVADEQGVKVSNALDSICRASPDFATFCETAKTDLEALVRKVKCDDPLLQTSEILPGLEAELAQAKKVTEAQHRELNDQDSLLKQVCWRLKTAEARLARVQVQKRELQDAADQMLTMLSLAKEDLDKADLDVGLDLWNEKLKKIRIDRLRVDVLHFSDKIKTLLDLLV</sequence>
<keyword evidence="1" id="KW-0175">Coiled coil</keyword>
<dbReference type="AlphaFoldDB" id="A0A314UJC5"/>
<evidence type="ECO:0000313" key="3">
    <source>
        <dbReference type="EMBL" id="PQM37587.1"/>
    </source>
</evidence>
<feature type="coiled-coil region" evidence="1">
    <location>
        <begin position="306"/>
        <end position="357"/>
    </location>
</feature>
<proteinExistence type="predicted"/>
<comment type="caution">
    <text evidence="3">The sequence shown here is derived from an EMBL/GenBank/DDBJ whole genome shotgun (WGS) entry which is preliminary data.</text>
</comment>
<gene>
    <name evidence="3" type="ORF">Pyn_07505</name>
</gene>
<evidence type="ECO:0000313" key="4">
    <source>
        <dbReference type="Proteomes" id="UP000250321"/>
    </source>
</evidence>
<evidence type="ECO:0000256" key="1">
    <source>
        <dbReference type="SAM" id="Coils"/>
    </source>
</evidence>
<dbReference type="EMBL" id="PJQY01003430">
    <property type="protein sequence ID" value="PQM37587.1"/>
    <property type="molecule type" value="Genomic_DNA"/>
</dbReference>
<feature type="region of interest" description="Disordered" evidence="2">
    <location>
        <begin position="96"/>
        <end position="221"/>
    </location>
</feature>
<reference evidence="3 4" key="1">
    <citation type="submission" date="2018-02" db="EMBL/GenBank/DDBJ databases">
        <title>Draft genome of wild Prunus yedoensis var. nudiflora.</title>
        <authorList>
            <person name="Baek S."/>
            <person name="Kim J.-H."/>
            <person name="Choi K."/>
            <person name="Kim G.-B."/>
            <person name="Cho A."/>
            <person name="Jang H."/>
            <person name="Shin C.-H."/>
            <person name="Yu H.-J."/>
            <person name="Mun J.-H."/>
        </authorList>
    </citation>
    <scope>NUCLEOTIDE SEQUENCE [LARGE SCALE GENOMIC DNA]</scope>
    <source>
        <strain evidence="4">cv. Jeju island</strain>
        <tissue evidence="3">Leaf</tissue>
    </source>
</reference>
<feature type="compositionally biased region" description="Low complexity" evidence="2">
    <location>
        <begin position="197"/>
        <end position="212"/>
    </location>
</feature>
<feature type="compositionally biased region" description="Polar residues" evidence="2">
    <location>
        <begin position="131"/>
        <end position="146"/>
    </location>
</feature>
<feature type="compositionally biased region" description="Basic and acidic residues" evidence="2">
    <location>
        <begin position="185"/>
        <end position="194"/>
    </location>
</feature>